<protein>
    <recommendedName>
        <fullName evidence="3">Camelysin metallo-endopeptidase</fullName>
    </recommendedName>
</protein>
<evidence type="ECO:0008006" key="3">
    <source>
        <dbReference type="Google" id="ProtNLM"/>
    </source>
</evidence>
<keyword evidence="2" id="KW-1185">Reference proteome</keyword>
<dbReference type="EMBL" id="JACCCC010000001">
    <property type="protein sequence ID" value="NYE50408.1"/>
    <property type="molecule type" value="Genomic_DNA"/>
</dbReference>
<comment type="caution">
    <text evidence="1">The sequence shown here is derived from an EMBL/GenBank/DDBJ whole genome shotgun (WGS) entry which is preliminary data.</text>
</comment>
<name>A0A852U2F7_9ACTN</name>
<gene>
    <name evidence="1" type="ORF">HDA32_005528</name>
</gene>
<dbReference type="Proteomes" id="UP000589036">
    <property type="component" value="Unassembled WGS sequence"/>
</dbReference>
<reference evidence="1 2" key="1">
    <citation type="submission" date="2020-07" db="EMBL/GenBank/DDBJ databases">
        <title>Sequencing the genomes of 1000 actinobacteria strains.</title>
        <authorList>
            <person name="Klenk H.-P."/>
        </authorList>
    </citation>
    <scope>NUCLEOTIDE SEQUENCE [LARGE SCALE GENOMIC DNA]</scope>
    <source>
        <strain evidence="1 2">CXB654</strain>
    </source>
</reference>
<accession>A0A852U2F7</accession>
<organism evidence="1 2">
    <name type="scientific">Spinactinospora alkalitolerans</name>
    <dbReference type="NCBI Taxonomy" id="687207"/>
    <lineage>
        <taxon>Bacteria</taxon>
        <taxon>Bacillati</taxon>
        <taxon>Actinomycetota</taxon>
        <taxon>Actinomycetes</taxon>
        <taxon>Streptosporangiales</taxon>
        <taxon>Nocardiopsidaceae</taxon>
        <taxon>Spinactinospora</taxon>
    </lineage>
</organism>
<dbReference type="RefSeq" id="WP_246334501.1">
    <property type="nucleotide sequence ID" value="NZ_BAAAYY010000014.1"/>
</dbReference>
<evidence type="ECO:0000313" key="1">
    <source>
        <dbReference type="EMBL" id="NYE50408.1"/>
    </source>
</evidence>
<dbReference type="AlphaFoldDB" id="A0A852U2F7"/>
<evidence type="ECO:0000313" key="2">
    <source>
        <dbReference type="Proteomes" id="UP000589036"/>
    </source>
</evidence>
<proteinExistence type="predicted"/>
<sequence>MTLKKRTALKKRAALALGAAATVGALMLCVGGTYAYFTANARGQAGEIRAGDLSVDAAGLGPEDGSGPVAITAAAPGRRWPASDGDSYTLVVNNTGSVDARIEKLLISITGGGADGRPNLSEALEIRYTTEAKRSGAPDWDGGSGWAALPRTSASVLDSLRRRPGTVGAGETQELHFQVRWPDGDPDHDNRFQGAGTEFAFTVRLGQA</sequence>